<dbReference type="Pfam" id="PF01889">
    <property type="entry name" value="DUF63"/>
    <property type="match status" value="1"/>
</dbReference>
<keyword evidence="1" id="KW-0472">Membrane</keyword>
<dbReference type="KEGG" id="gah:GAH_01935"/>
<dbReference type="EMBL" id="CP011267">
    <property type="protein sequence ID" value="AKG90792.1"/>
    <property type="molecule type" value="Genomic_DNA"/>
</dbReference>
<dbReference type="InterPro" id="IPR002749">
    <property type="entry name" value="DUF63"/>
</dbReference>
<proteinExistence type="predicted"/>
<dbReference type="HOGENOM" id="CLU_086260_0_0_2"/>
<keyword evidence="3" id="KW-1185">Reference proteome</keyword>
<feature type="transmembrane region" description="Helical" evidence="1">
    <location>
        <begin position="138"/>
        <end position="157"/>
    </location>
</feature>
<dbReference type="OrthoDB" id="84937at2157"/>
<dbReference type="GeneID" id="24804500"/>
<evidence type="ECO:0000256" key="1">
    <source>
        <dbReference type="SAM" id="Phobius"/>
    </source>
</evidence>
<name>A0A0F7IDT6_9EURY</name>
<feature type="transmembrane region" description="Helical" evidence="1">
    <location>
        <begin position="52"/>
        <end position="71"/>
    </location>
</feature>
<dbReference type="AlphaFoldDB" id="A0A0F7IDT6"/>
<dbReference type="InParanoid" id="A0A0F7IDT6"/>
<dbReference type="PATRIC" id="fig|113653.22.peg.1903"/>
<sequence length="260" mass="29860">MDVYGFIKEYFIDSIVYKEGYNPVNTMTFAAILIVAIYLLYRYLSPRVRFDLRFALYTFPYILLGSSTRIVEDAGFVQPPYSYLLMTPFIYILTFIITFAALIISLRTDYRRYPYPGIVLSLIVLAFLFTHLEVENWWVIPTALTIAATITAAYHLISTKIEADSFSKAVVFAQLMDGSTSFLGIQFLGYWELHVVPRYFISLFGPWIMVPLKLAVIIPILYILDREEEEESLAGFIKFVLFTLGFAPGIRNGLRMTFGV</sequence>
<organism evidence="2 3">
    <name type="scientific">Geoglobus ahangari</name>
    <dbReference type="NCBI Taxonomy" id="113653"/>
    <lineage>
        <taxon>Archaea</taxon>
        <taxon>Methanobacteriati</taxon>
        <taxon>Methanobacteriota</taxon>
        <taxon>Archaeoglobi</taxon>
        <taxon>Archaeoglobales</taxon>
        <taxon>Archaeoglobaceae</taxon>
        <taxon>Geoglobus</taxon>
    </lineage>
</organism>
<evidence type="ECO:0000313" key="3">
    <source>
        <dbReference type="Proteomes" id="UP000034723"/>
    </source>
</evidence>
<dbReference type="FunCoup" id="A0A0F7IDT6">
    <property type="interactions" value="1"/>
</dbReference>
<dbReference type="STRING" id="113653.GAH_01935"/>
<protein>
    <submittedName>
        <fullName evidence="2">Putative membrane protein</fullName>
    </submittedName>
</protein>
<dbReference type="Proteomes" id="UP000034723">
    <property type="component" value="Chromosome"/>
</dbReference>
<feature type="transmembrane region" description="Helical" evidence="1">
    <location>
        <begin position="83"/>
        <end position="106"/>
    </location>
</feature>
<feature type="transmembrane region" description="Helical" evidence="1">
    <location>
        <begin position="236"/>
        <end position="254"/>
    </location>
</feature>
<feature type="transmembrane region" description="Helical" evidence="1">
    <location>
        <begin position="20"/>
        <end position="40"/>
    </location>
</feature>
<dbReference type="PANTHER" id="PTHR40700:SF1">
    <property type="entry name" value="DUF63 DOMAIN-CONTAINING PROTEIN"/>
    <property type="match status" value="1"/>
</dbReference>
<feature type="transmembrane region" description="Helical" evidence="1">
    <location>
        <begin position="203"/>
        <end position="224"/>
    </location>
</feature>
<feature type="transmembrane region" description="Helical" evidence="1">
    <location>
        <begin position="113"/>
        <end position="132"/>
    </location>
</feature>
<keyword evidence="1" id="KW-1133">Transmembrane helix</keyword>
<evidence type="ECO:0000313" key="2">
    <source>
        <dbReference type="EMBL" id="AKG90792.1"/>
    </source>
</evidence>
<keyword evidence="1" id="KW-0812">Transmembrane</keyword>
<dbReference type="PANTHER" id="PTHR40700">
    <property type="entry name" value="HYPOTHETICAL MEMBRANE PROTEIN, CONSERVED, DUF63 FAMILY"/>
    <property type="match status" value="1"/>
</dbReference>
<gene>
    <name evidence="2" type="ORF">GAH_01935</name>
</gene>
<dbReference type="RefSeq" id="WP_048096399.1">
    <property type="nucleotide sequence ID" value="NZ_CP011267.1"/>
</dbReference>
<accession>A0A0F7IDT6</accession>
<reference evidence="2 3" key="1">
    <citation type="submission" date="2015-04" db="EMBL/GenBank/DDBJ databases">
        <title>The complete genome sequence of the hyperthermophilic, obligate iron-reducing archaeon Geoglobus ahangari strain 234T.</title>
        <authorList>
            <person name="Manzella M.P."/>
            <person name="Holmes D.E."/>
            <person name="Rocheleau J.M."/>
            <person name="Chung A."/>
            <person name="Reguera G."/>
            <person name="Kashefi K."/>
        </authorList>
    </citation>
    <scope>NUCLEOTIDE SEQUENCE [LARGE SCALE GENOMIC DNA]</scope>
    <source>
        <strain evidence="2 3">234</strain>
    </source>
</reference>